<organism evidence="2 3">
    <name type="scientific">Stylosanthes scabra</name>
    <dbReference type="NCBI Taxonomy" id="79078"/>
    <lineage>
        <taxon>Eukaryota</taxon>
        <taxon>Viridiplantae</taxon>
        <taxon>Streptophyta</taxon>
        <taxon>Embryophyta</taxon>
        <taxon>Tracheophyta</taxon>
        <taxon>Spermatophyta</taxon>
        <taxon>Magnoliopsida</taxon>
        <taxon>eudicotyledons</taxon>
        <taxon>Gunneridae</taxon>
        <taxon>Pentapetalae</taxon>
        <taxon>rosids</taxon>
        <taxon>fabids</taxon>
        <taxon>Fabales</taxon>
        <taxon>Fabaceae</taxon>
        <taxon>Papilionoideae</taxon>
        <taxon>50 kb inversion clade</taxon>
        <taxon>dalbergioids sensu lato</taxon>
        <taxon>Dalbergieae</taxon>
        <taxon>Pterocarpus clade</taxon>
        <taxon>Stylosanthes</taxon>
    </lineage>
</organism>
<comment type="caution">
    <text evidence="2">The sequence shown here is derived from an EMBL/GenBank/DDBJ whole genome shotgun (WGS) entry which is preliminary data.</text>
</comment>
<dbReference type="EMBL" id="JASCZI010030591">
    <property type="protein sequence ID" value="MED6123777.1"/>
    <property type="molecule type" value="Genomic_DNA"/>
</dbReference>
<gene>
    <name evidence="2" type="ORF">PIB30_052602</name>
</gene>
<evidence type="ECO:0000313" key="2">
    <source>
        <dbReference type="EMBL" id="MED6123777.1"/>
    </source>
</evidence>
<feature type="coiled-coil region" evidence="1">
    <location>
        <begin position="82"/>
        <end position="141"/>
    </location>
</feature>
<accession>A0ABU6RIC9</accession>
<evidence type="ECO:0000313" key="3">
    <source>
        <dbReference type="Proteomes" id="UP001341840"/>
    </source>
</evidence>
<protein>
    <submittedName>
        <fullName evidence="2">Uncharacterized protein</fullName>
    </submittedName>
</protein>
<sequence>MGQGLHSSTTALMFTPEVAQIIKNLIVIMDGAIDDFLDRESIQEKVTKVLDFVSTQSFPVIDEENLSCITFILDGLLAGVEMEMEKESILKLETNYKDLRSDFSETIKSAESKLEDVNKEEERLETELAAIKQQLLNVQAQKQKLKNPLDRSKTQVDKIDRKLLKISSDLTKTLKELCFVESKRKKKLLSTRLTSKKKNKL</sequence>
<reference evidence="2 3" key="1">
    <citation type="journal article" date="2023" name="Plants (Basel)">
        <title>Bridging the Gap: Combining Genomics and Transcriptomics Approaches to Understand Stylosanthes scabra, an Orphan Legume from the Brazilian Caatinga.</title>
        <authorList>
            <person name="Ferreira-Neto J.R.C."/>
            <person name="da Silva M.D."/>
            <person name="Binneck E."/>
            <person name="de Melo N.F."/>
            <person name="da Silva R.H."/>
            <person name="de Melo A.L.T.M."/>
            <person name="Pandolfi V."/>
            <person name="Bustamante F.O."/>
            <person name="Brasileiro-Vidal A.C."/>
            <person name="Benko-Iseppon A.M."/>
        </authorList>
    </citation>
    <scope>NUCLEOTIDE SEQUENCE [LARGE SCALE GENOMIC DNA]</scope>
    <source>
        <tissue evidence="2">Leaves</tissue>
    </source>
</reference>
<keyword evidence="3" id="KW-1185">Reference proteome</keyword>
<evidence type="ECO:0000256" key="1">
    <source>
        <dbReference type="SAM" id="Coils"/>
    </source>
</evidence>
<keyword evidence="1" id="KW-0175">Coiled coil</keyword>
<name>A0ABU6RIC9_9FABA</name>
<dbReference type="Proteomes" id="UP001341840">
    <property type="component" value="Unassembled WGS sequence"/>
</dbReference>
<proteinExistence type="predicted"/>